<proteinExistence type="predicted"/>
<dbReference type="AlphaFoldDB" id="A0AAV7PMQ1"/>
<accession>A0AAV7PMQ1</accession>
<feature type="region of interest" description="Disordered" evidence="1">
    <location>
        <begin position="21"/>
        <end position="78"/>
    </location>
</feature>
<keyword evidence="3" id="KW-1185">Reference proteome</keyword>
<protein>
    <submittedName>
        <fullName evidence="2">Uncharacterized protein</fullName>
    </submittedName>
</protein>
<comment type="caution">
    <text evidence="2">The sequence shown here is derived from an EMBL/GenBank/DDBJ whole genome shotgun (WGS) entry which is preliminary data.</text>
</comment>
<evidence type="ECO:0000256" key="1">
    <source>
        <dbReference type="SAM" id="MobiDB-lite"/>
    </source>
</evidence>
<evidence type="ECO:0000313" key="2">
    <source>
        <dbReference type="EMBL" id="KAJ1128514.1"/>
    </source>
</evidence>
<sequence>MPTSPLLRSGPHTVFKVPVATSSYPQAPPPAGSSSDGPRKALSPLGDPQWQRRNSLLQDPTVRQPGPRSGRPQRSSGQ</sequence>
<name>A0AAV7PMQ1_PLEWA</name>
<reference evidence="2" key="1">
    <citation type="journal article" date="2022" name="bioRxiv">
        <title>Sequencing and chromosome-scale assembly of the giantPleurodeles waltlgenome.</title>
        <authorList>
            <person name="Brown T."/>
            <person name="Elewa A."/>
            <person name="Iarovenko S."/>
            <person name="Subramanian E."/>
            <person name="Araus A.J."/>
            <person name="Petzold A."/>
            <person name="Susuki M."/>
            <person name="Suzuki K.-i.T."/>
            <person name="Hayashi T."/>
            <person name="Toyoda A."/>
            <person name="Oliveira C."/>
            <person name="Osipova E."/>
            <person name="Leigh N.D."/>
            <person name="Simon A."/>
            <person name="Yun M.H."/>
        </authorList>
    </citation>
    <scope>NUCLEOTIDE SEQUENCE</scope>
    <source>
        <strain evidence="2">20211129_DDA</strain>
        <tissue evidence="2">Liver</tissue>
    </source>
</reference>
<feature type="compositionally biased region" description="Low complexity" evidence="1">
    <location>
        <begin position="63"/>
        <end position="78"/>
    </location>
</feature>
<organism evidence="2 3">
    <name type="scientific">Pleurodeles waltl</name>
    <name type="common">Iberian ribbed newt</name>
    <dbReference type="NCBI Taxonomy" id="8319"/>
    <lineage>
        <taxon>Eukaryota</taxon>
        <taxon>Metazoa</taxon>
        <taxon>Chordata</taxon>
        <taxon>Craniata</taxon>
        <taxon>Vertebrata</taxon>
        <taxon>Euteleostomi</taxon>
        <taxon>Amphibia</taxon>
        <taxon>Batrachia</taxon>
        <taxon>Caudata</taxon>
        <taxon>Salamandroidea</taxon>
        <taxon>Salamandridae</taxon>
        <taxon>Pleurodelinae</taxon>
        <taxon>Pleurodeles</taxon>
    </lineage>
</organism>
<dbReference type="Proteomes" id="UP001066276">
    <property type="component" value="Chromosome 7"/>
</dbReference>
<gene>
    <name evidence="2" type="ORF">NDU88_006892</name>
</gene>
<evidence type="ECO:0000313" key="3">
    <source>
        <dbReference type="Proteomes" id="UP001066276"/>
    </source>
</evidence>
<dbReference type="EMBL" id="JANPWB010000011">
    <property type="protein sequence ID" value="KAJ1128514.1"/>
    <property type="molecule type" value="Genomic_DNA"/>
</dbReference>